<proteinExistence type="predicted"/>
<evidence type="ECO:0000256" key="2">
    <source>
        <dbReference type="ARBA" id="ARBA00022475"/>
    </source>
</evidence>
<keyword evidence="4 6" id="KW-1133">Transmembrane helix</keyword>
<dbReference type="AlphaFoldDB" id="A0AAW9HMU4"/>
<feature type="transmembrane region" description="Helical" evidence="6">
    <location>
        <begin position="87"/>
        <end position="110"/>
    </location>
</feature>
<reference evidence="7 9" key="1">
    <citation type="submission" date="2023-10" db="EMBL/GenBank/DDBJ databases">
        <title>Whole Genome based description of the genera Actinobaculum and Actinotignum reveals a complex phylogenetic relationship within the species included in the genus Actinotignum.</title>
        <authorList>
            <person name="Jensen C.S."/>
            <person name="Dargis R."/>
            <person name="Kemp M."/>
            <person name="Christensen J.J."/>
        </authorList>
    </citation>
    <scope>NUCLEOTIDE SEQUENCE</scope>
    <source>
        <strain evidence="8 9">SLA_B089</strain>
        <strain evidence="7">SLA_B245</strain>
    </source>
</reference>
<feature type="transmembrane region" description="Helical" evidence="6">
    <location>
        <begin position="58"/>
        <end position="81"/>
    </location>
</feature>
<keyword evidence="3 6" id="KW-0812">Transmembrane</keyword>
<dbReference type="GO" id="GO:0005886">
    <property type="term" value="C:plasma membrane"/>
    <property type="evidence" value="ECO:0007669"/>
    <property type="project" value="UniProtKB-SubCell"/>
</dbReference>
<sequence>MFDAALIDSIVRALIPILFAALGGLICDKAGIFNIALEGQLLIGCFFAVATSYYTGSALLGALGGMFAAGIFTLILAYGSVNRGAEPIVIGVAMNILATGVTSFLLVGLFHTSGTFVDPRIVGLKTYSIPLLSDIPWIGKALFSQTVLGYLAFVLVFVAWIVIFRTPLGLRLRGVGEKPLAAQTLGVNPVSYKYAAVIISGLLCGLGGAQLALGNVVQFSEEMSAGRGWIAVVAVMLARSHPIGVLGAAALFGTAEALGFRAQGIGIPTQVTDAAPYVVTLLALLLTTVNFVKKKKEETKREPIDA</sequence>
<keyword evidence="2" id="KW-1003">Cell membrane</keyword>
<comment type="caution">
    <text evidence="7">The sequence shown here is derived from an EMBL/GenBank/DDBJ whole genome shotgun (WGS) entry which is preliminary data.</text>
</comment>
<dbReference type="InterPro" id="IPR001851">
    <property type="entry name" value="ABC_transp_permease"/>
</dbReference>
<dbReference type="RefSeq" id="WP_087069802.1">
    <property type="nucleotide sequence ID" value="NZ_CAUPFC010000011.1"/>
</dbReference>
<evidence type="ECO:0000256" key="6">
    <source>
        <dbReference type="SAM" id="Phobius"/>
    </source>
</evidence>
<evidence type="ECO:0000313" key="10">
    <source>
        <dbReference type="Proteomes" id="UP001288320"/>
    </source>
</evidence>
<dbReference type="Pfam" id="PF02653">
    <property type="entry name" value="BPD_transp_2"/>
    <property type="match status" value="1"/>
</dbReference>
<evidence type="ECO:0000256" key="1">
    <source>
        <dbReference type="ARBA" id="ARBA00004651"/>
    </source>
</evidence>
<accession>A0AAW9HMU4</accession>
<dbReference type="GO" id="GO:0022857">
    <property type="term" value="F:transmembrane transporter activity"/>
    <property type="evidence" value="ECO:0007669"/>
    <property type="project" value="InterPro"/>
</dbReference>
<feature type="transmembrane region" description="Helical" evidence="6">
    <location>
        <begin position="274"/>
        <end position="292"/>
    </location>
</feature>
<organism evidence="7 10">
    <name type="scientific">Actinotignum timonense</name>
    <dbReference type="NCBI Taxonomy" id="1870995"/>
    <lineage>
        <taxon>Bacteria</taxon>
        <taxon>Bacillati</taxon>
        <taxon>Actinomycetota</taxon>
        <taxon>Actinomycetes</taxon>
        <taxon>Actinomycetales</taxon>
        <taxon>Actinomycetaceae</taxon>
        <taxon>Actinotignum</taxon>
    </lineage>
</organism>
<dbReference type="EMBL" id="JAWNFV010000009">
    <property type="protein sequence ID" value="MDY5140716.1"/>
    <property type="molecule type" value="Genomic_DNA"/>
</dbReference>
<keyword evidence="9" id="KW-1185">Reference proteome</keyword>
<dbReference type="GeneID" id="92813721"/>
<evidence type="ECO:0000313" key="7">
    <source>
        <dbReference type="EMBL" id="MDY5140716.1"/>
    </source>
</evidence>
<dbReference type="Proteomes" id="UP001284901">
    <property type="component" value="Unassembled WGS sequence"/>
</dbReference>
<evidence type="ECO:0000256" key="3">
    <source>
        <dbReference type="ARBA" id="ARBA00022692"/>
    </source>
</evidence>
<dbReference type="CDD" id="cd06580">
    <property type="entry name" value="TM_PBP1_transp_TpRbsC_like"/>
    <property type="match status" value="1"/>
</dbReference>
<feature type="transmembrane region" description="Helical" evidence="6">
    <location>
        <begin position="147"/>
        <end position="164"/>
    </location>
</feature>
<dbReference type="EMBL" id="JAWNFY010000011">
    <property type="protein sequence ID" value="MDY5146369.1"/>
    <property type="molecule type" value="Genomic_DNA"/>
</dbReference>
<name>A0AAW9HMU4_9ACTO</name>
<gene>
    <name evidence="7" type="ORF">R6G74_05235</name>
    <name evidence="8" type="ORF">R6P33_04940</name>
</gene>
<dbReference type="PANTHER" id="PTHR43370:SF1">
    <property type="entry name" value="GUANOSINE ABC TRANSPORTER PERMEASE PROTEIN NUPQ"/>
    <property type="match status" value="1"/>
</dbReference>
<feature type="transmembrane region" description="Helical" evidence="6">
    <location>
        <begin position="229"/>
        <end position="254"/>
    </location>
</feature>
<dbReference type="PANTHER" id="PTHR43370">
    <property type="entry name" value="SUGAR ABC TRANSPORTER INTEGRAL MEMBRANE PROTEIN-RELATED"/>
    <property type="match status" value="1"/>
</dbReference>
<evidence type="ECO:0000313" key="9">
    <source>
        <dbReference type="Proteomes" id="UP001284901"/>
    </source>
</evidence>
<protein>
    <submittedName>
        <fullName evidence="7">ABC transporter permease</fullName>
    </submittedName>
</protein>
<comment type="subcellular location">
    <subcellularLocation>
        <location evidence="1">Cell membrane</location>
        <topology evidence="1">Multi-pass membrane protein</topology>
    </subcellularLocation>
</comment>
<evidence type="ECO:0000256" key="4">
    <source>
        <dbReference type="ARBA" id="ARBA00022989"/>
    </source>
</evidence>
<evidence type="ECO:0000313" key="8">
    <source>
        <dbReference type="EMBL" id="MDY5146369.1"/>
    </source>
</evidence>
<dbReference type="Proteomes" id="UP001288320">
    <property type="component" value="Unassembled WGS sequence"/>
</dbReference>
<feature type="transmembrane region" description="Helical" evidence="6">
    <location>
        <begin position="9"/>
        <end position="26"/>
    </location>
</feature>
<feature type="transmembrane region" description="Helical" evidence="6">
    <location>
        <begin position="32"/>
        <end position="51"/>
    </location>
</feature>
<keyword evidence="5 6" id="KW-0472">Membrane</keyword>
<evidence type="ECO:0000256" key="5">
    <source>
        <dbReference type="ARBA" id="ARBA00023136"/>
    </source>
</evidence>